<feature type="compositionally biased region" description="Basic and acidic residues" evidence="1">
    <location>
        <begin position="232"/>
        <end position="248"/>
    </location>
</feature>
<feature type="compositionally biased region" description="Acidic residues" evidence="1">
    <location>
        <begin position="33"/>
        <end position="55"/>
    </location>
</feature>
<comment type="caution">
    <text evidence="2">The sequence shown here is derived from an EMBL/GenBank/DDBJ whole genome shotgun (WGS) entry which is preliminary data.</text>
</comment>
<organism evidence="2 3">
    <name type="scientific">Rhizoctonia solani</name>
    <dbReference type="NCBI Taxonomy" id="456999"/>
    <lineage>
        <taxon>Eukaryota</taxon>
        <taxon>Fungi</taxon>
        <taxon>Dikarya</taxon>
        <taxon>Basidiomycota</taxon>
        <taxon>Agaricomycotina</taxon>
        <taxon>Agaricomycetes</taxon>
        <taxon>Cantharellales</taxon>
        <taxon>Ceratobasidiaceae</taxon>
        <taxon>Rhizoctonia</taxon>
    </lineage>
</organism>
<name>A0A8H2XCW2_9AGAM</name>
<proteinExistence type="predicted"/>
<sequence length="283" mass="31781">MYKRINKRIKKKEREEALGLDDETKDMLGIPETDSDESDSSDEEPSDGGSDESDVEGATKPLGARIGQKLGQLSESGGSDVESLSGMEDSEEEDEGEEMDEDVDEDEDEPPMTIPEALQNPLYSIQKGSEVQRCILCPGKELKHAKMASVHTESSSHLRRMKRFQALASRIGDEEEDPRLLVAALDESVRIAPKEKATKVSNETKVSRKERRTAKRERRRERRAAQQTDEPTQEKQTNKAQPKADRVLQKKILNRHSEAIAKHKGKSKHPKLQKSSKPKNSVI</sequence>
<gene>
    <name evidence="2" type="ORF">RDB_LOCUS22755</name>
</gene>
<feature type="compositionally biased region" description="Basic residues" evidence="1">
    <location>
        <begin position="1"/>
        <end position="11"/>
    </location>
</feature>
<evidence type="ECO:0000313" key="3">
    <source>
        <dbReference type="Proteomes" id="UP000663888"/>
    </source>
</evidence>
<evidence type="ECO:0000313" key="2">
    <source>
        <dbReference type="EMBL" id="CAE6420509.1"/>
    </source>
</evidence>
<dbReference type="EMBL" id="CAJMWX010000569">
    <property type="protein sequence ID" value="CAE6420509.1"/>
    <property type="molecule type" value="Genomic_DNA"/>
</dbReference>
<reference evidence="2" key="1">
    <citation type="submission" date="2021-01" db="EMBL/GenBank/DDBJ databases">
        <authorList>
            <person name="Kaushik A."/>
        </authorList>
    </citation>
    <scope>NUCLEOTIDE SEQUENCE</scope>
    <source>
        <strain evidence="2">AG4-R118</strain>
    </source>
</reference>
<dbReference type="AlphaFoldDB" id="A0A8H2XCW2"/>
<feature type="region of interest" description="Disordered" evidence="1">
    <location>
        <begin position="193"/>
        <end position="283"/>
    </location>
</feature>
<dbReference type="Proteomes" id="UP000663888">
    <property type="component" value="Unassembled WGS sequence"/>
</dbReference>
<accession>A0A8H2XCW2</accession>
<feature type="compositionally biased region" description="Basic residues" evidence="1">
    <location>
        <begin position="262"/>
        <end position="277"/>
    </location>
</feature>
<evidence type="ECO:0000256" key="1">
    <source>
        <dbReference type="SAM" id="MobiDB-lite"/>
    </source>
</evidence>
<protein>
    <submittedName>
        <fullName evidence="2">Uncharacterized protein</fullName>
    </submittedName>
</protein>
<feature type="compositionally biased region" description="Acidic residues" evidence="1">
    <location>
        <begin position="88"/>
        <end position="110"/>
    </location>
</feature>
<feature type="compositionally biased region" description="Basic residues" evidence="1">
    <location>
        <begin position="208"/>
        <end position="222"/>
    </location>
</feature>
<feature type="region of interest" description="Disordered" evidence="1">
    <location>
        <begin position="1"/>
        <end position="117"/>
    </location>
</feature>